<protein>
    <recommendedName>
        <fullName evidence="2">LamG-like jellyroll fold domain-containing protein</fullName>
    </recommendedName>
</protein>
<comment type="caution">
    <text evidence="1">The sequence shown here is derived from an EMBL/GenBank/DDBJ whole genome shotgun (WGS) entry which is preliminary data.</text>
</comment>
<feature type="non-terminal residue" evidence="1">
    <location>
        <position position="440"/>
    </location>
</feature>
<dbReference type="AlphaFoldDB" id="A0A0F8ZK57"/>
<dbReference type="SUPFAM" id="SSF49899">
    <property type="entry name" value="Concanavalin A-like lectins/glucanases"/>
    <property type="match status" value="1"/>
</dbReference>
<evidence type="ECO:0000313" key="1">
    <source>
        <dbReference type="EMBL" id="KKK94208.1"/>
    </source>
</evidence>
<proteinExistence type="predicted"/>
<gene>
    <name evidence="1" type="ORF">LCGC14_2685160</name>
</gene>
<dbReference type="EMBL" id="LAZR01047441">
    <property type="protein sequence ID" value="KKK94208.1"/>
    <property type="molecule type" value="Genomic_DNA"/>
</dbReference>
<reference evidence="1" key="1">
    <citation type="journal article" date="2015" name="Nature">
        <title>Complex archaea that bridge the gap between prokaryotes and eukaryotes.</title>
        <authorList>
            <person name="Spang A."/>
            <person name="Saw J.H."/>
            <person name="Jorgensen S.L."/>
            <person name="Zaremba-Niedzwiedzka K."/>
            <person name="Martijn J."/>
            <person name="Lind A.E."/>
            <person name="van Eijk R."/>
            <person name="Schleper C."/>
            <person name="Guy L."/>
            <person name="Ettema T.J."/>
        </authorList>
    </citation>
    <scope>NUCLEOTIDE SEQUENCE</scope>
</reference>
<name>A0A0F8ZK57_9ZZZZ</name>
<sequence length="440" mass="48099">IHKQIYPATYNFKDDADSAEPSGWTSSNGADCTTTIISNLDGHRKVLKLVDGNAAGQAIIVSPTFTQGLDTTIEFWATKSSIAANTDLRMYVREGSTNVINLRWEDNDLDYWDGSAWNSIKDNFVVANTLHHIRLVLDDSANTFSCYIDGVLEKSGINTDTNSTSGVDNIRCFTSIGDTGFNGYFDAFGISTDASYAIGDNYFWRHYRDQDSGFESEDLGTSGTSIGFVDADLTGGSCTADIIAEFGEHKKVLRLDDQDAGDDANIRNSFSAGQASGIVEFLVKTTDTTKQTLMTLRNQGGIFALEFQIDNGNFEYNPSTGGPTTIVAAANDTWYHIKYEFECGAGAFKGLAADTYYVWIGNIRYGPFGFDIASTTLDSFLIKTLVGDSGYTSYIDAVSYLWTSGNEIADNRTLDYKAQSYDDITSNLSLAEVSDEAYLT</sequence>
<feature type="non-terminal residue" evidence="1">
    <location>
        <position position="1"/>
    </location>
</feature>
<dbReference type="Gene3D" id="2.60.120.200">
    <property type="match status" value="1"/>
</dbReference>
<dbReference type="InterPro" id="IPR013320">
    <property type="entry name" value="ConA-like_dom_sf"/>
</dbReference>
<accession>A0A0F8ZK57</accession>
<evidence type="ECO:0008006" key="2">
    <source>
        <dbReference type="Google" id="ProtNLM"/>
    </source>
</evidence>
<dbReference type="Pfam" id="PF13385">
    <property type="entry name" value="Laminin_G_3"/>
    <property type="match status" value="1"/>
</dbReference>
<organism evidence="1">
    <name type="scientific">marine sediment metagenome</name>
    <dbReference type="NCBI Taxonomy" id="412755"/>
    <lineage>
        <taxon>unclassified sequences</taxon>
        <taxon>metagenomes</taxon>
        <taxon>ecological metagenomes</taxon>
    </lineage>
</organism>